<organism evidence="1 2">
    <name type="scientific">Corynebacterium kefirresidentii</name>
    <dbReference type="NCBI Taxonomy" id="1979527"/>
    <lineage>
        <taxon>Bacteria</taxon>
        <taxon>Bacillati</taxon>
        <taxon>Actinomycetota</taxon>
        <taxon>Actinomycetes</taxon>
        <taxon>Mycobacteriales</taxon>
        <taxon>Corynebacteriaceae</taxon>
        <taxon>Corynebacterium</taxon>
    </lineage>
</organism>
<evidence type="ECO:0000313" key="1">
    <source>
        <dbReference type="EMBL" id="MDN8620715.1"/>
    </source>
</evidence>
<dbReference type="EMBL" id="JAUKFM010000006">
    <property type="protein sequence ID" value="MDN8620715.1"/>
    <property type="molecule type" value="Genomic_DNA"/>
</dbReference>
<accession>A0ABT8Q5T2</accession>
<gene>
    <name evidence="1" type="ORF">Q0N36_09000</name>
</gene>
<dbReference type="InterPro" id="IPR036444">
    <property type="entry name" value="PLipase_A2_dom_sf"/>
</dbReference>
<protein>
    <recommendedName>
        <fullName evidence="3">Phospholipase</fullName>
    </recommendedName>
</protein>
<dbReference type="RefSeq" id="WP_152687310.1">
    <property type="nucleotide sequence ID" value="NZ_CP175769.1"/>
</dbReference>
<dbReference type="Proteomes" id="UP001174347">
    <property type="component" value="Unassembled WGS sequence"/>
</dbReference>
<evidence type="ECO:0000313" key="2">
    <source>
        <dbReference type="Proteomes" id="UP001174347"/>
    </source>
</evidence>
<name>A0ABT8Q5T2_9CORY</name>
<evidence type="ECO:0008006" key="3">
    <source>
        <dbReference type="Google" id="ProtNLM"/>
    </source>
</evidence>
<sequence>MNAVNDAVGKELPPEVAKQLDEWAASQNLDLDAEFEEEPVTTSTETQKALADKHIVMFNRAGVEPPPGYVYDPSKGNLNDYCTNSPDQFPAPGDNADFSGACAKHDMCYGAHQDPGERVGCNIQLNKDMVHICKSVYPNAADPRRGGCLSTAGTYFAFVTAVHPSQWNPTISG</sequence>
<dbReference type="SUPFAM" id="SSF48619">
    <property type="entry name" value="Phospholipase A2, PLA2"/>
    <property type="match status" value="1"/>
</dbReference>
<dbReference type="Gene3D" id="1.20.90.10">
    <property type="entry name" value="Phospholipase A2 domain"/>
    <property type="match status" value="1"/>
</dbReference>
<proteinExistence type="predicted"/>
<comment type="caution">
    <text evidence="1">The sequence shown here is derived from an EMBL/GenBank/DDBJ whole genome shotgun (WGS) entry which is preliminary data.</text>
</comment>
<reference evidence="1" key="1">
    <citation type="submission" date="2023-07" db="EMBL/GenBank/DDBJ databases">
        <title>Insights into the diversity of cutaneous corynebacteria.</title>
        <authorList>
            <person name="Bruggemann H."/>
            <person name="Poehlein A."/>
        </authorList>
    </citation>
    <scope>NUCLEOTIDE SEQUENCE</scope>
    <source>
        <strain evidence="1">P7_F1</strain>
    </source>
</reference>
<keyword evidence="2" id="KW-1185">Reference proteome</keyword>